<comment type="caution">
    <text evidence="2">The sequence shown here is derived from an EMBL/GenBank/DDBJ whole genome shotgun (WGS) entry which is preliminary data.</text>
</comment>
<evidence type="ECO:0000313" key="3">
    <source>
        <dbReference type="Proteomes" id="UP000718793"/>
    </source>
</evidence>
<evidence type="ECO:0000256" key="1">
    <source>
        <dbReference type="SAM" id="Phobius"/>
    </source>
</evidence>
<evidence type="ECO:0000313" key="2">
    <source>
        <dbReference type="EMBL" id="MBU4692303.1"/>
    </source>
</evidence>
<dbReference type="Proteomes" id="UP000718793">
    <property type="component" value="Unassembled WGS sequence"/>
</dbReference>
<keyword evidence="1" id="KW-0812">Transmembrane</keyword>
<accession>A0ABS6DQ80</accession>
<sequence>MKKWHLINSIMFSTIIVAPIFTISCSFENKNKKEVYLDINKISRVFLNRLSLNQIASLEKDENIFYYFDYEGKHKFNNVKIENNKLLLQKQNKWIEYIPDFPYKNNWKQIDSNNANIRIFDSNEKSNINDFLTEYSFDVIDSAGTVNDDWYTSLSILNKKDYSRIGDPYFEDLQTIIFRLNSDIRINYSIMNSKYLINTHNTKTLFNNWIQTQYIQASSFLSKDNKNMRDDFAKILKLYINKFNVDVANIDIDWSDSKIIHSYSDNGDYVTFKIKSIRDWNNDELLTKENQNKIFYLNGFRNYATDGKFGVGVKGLKENLPLFTDYIQNPLLKMDGKNYITIIDNINNFIKSSTSIEYWNAKGLMNLLSTFKDDILSLDIPKHKQNEDLEYKIINFKFTNYLDTNQIFKAIVRVTKKDKTFKDYVLLSSNFDDHGHRLKGLILKNVPSHLLKPEDIYSYKPSNKGIKKGIKLEDFITDDKQSAFMEALNTAADKMNNLYKYWNNDSRQNFDPVLLTNDSYQIKIFNAYLNNYLLAYALENNENETLSGIKKIKINVISSKSTVGKLYFELNFIPFENQNDLNYENENEKSIATVSMYWNKFKGYSNNDKDSNFSLVKFERKNNNV</sequence>
<protein>
    <recommendedName>
        <fullName evidence="4">Lipoprotein</fullName>
    </recommendedName>
</protein>
<keyword evidence="1" id="KW-0472">Membrane</keyword>
<reference evidence="2" key="1">
    <citation type="submission" date="2021-06" db="EMBL/GenBank/DDBJ databases">
        <title>Novel Mycoplasma species detected in California sea lions (Zalophus californianus) from the USA.</title>
        <authorList>
            <person name="Volokhov D.V."/>
            <person name="Furtak V.A."/>
            <person name="Zagorodnyaya T.A."/>
        </authorList>
    </citation>
    <scope>NUCLEOTIDE SEQUENCE [LARGE SCALE GENOMIC DNA]</scope>
    <source>
        <strain evidence="2">CSL 5346</strain>
    </source>
</reference>
<dbReference type="PROSITE" id="PS51257">
    <property type="entry name" value="PROKAR_LIPOPROTEIN"/>
    <property type="match status" value="1"/>
</dbReference>
<dbReference type="EMBL" id="JAHMHH010000001">
    <property type="protein sequence ID" value="MBU4692303.1"/>
    <property type="molecule type" value="Genomic_DNA"/>
</dbReference>
<keyword evidence="3" id="KW-1185">Reference proteome</keyword>
<organism evidence="2 3">
    <name type="scientific">Mycoplasma zalophi</name>
    <dbReference type="NCBI Taxonomy" id="191287"/>
    <lineage>
        <taxon>Bacteria</taxon>
        <taxon>Bacillati</taxon>
        <taxon>Mycoplasmatota</taxon>
        <taxon>Mollicutes</taxon>
        <taxon>Mycoplasmataceae</taxon>
        <taxon>Mycoplasma</taxon>
    </lineage>
</organism>
<dbReference type="NCBIfam" id="NF045963">
    <property type="entry name" value="MAG3240_fam"/>
    <property type="match status" value="1"/>
</dbReference>
<keyword evidence="1" id="KW-1133">Transmembrane helix</keyword>
<feature type="transmembrane region" description="Helical" evidence="1">
    <location>
        <begin position="6"/>
        <end position="27"/>
    </location>
</feature>
<proteinExistence type="predicted"/>
<evidence type="ECO:0008006" key="4">
    <source>
        <dbReference type="Google" id="ProtNLM"/>
    </source>
</evidence>
<dbReference type="RefSeq" id="WP_216488757.1">
    <property type="nucleotide sequence ID" value="NZ_JAHMHH010000001.1"/>
</dbReference>
<name>A0ABS6DQ80_9MOLU</name>
<gene>
    <name evidence="2" type="ORF">KQ875_01670</name>
</gene>